<feature type="transmembrane region" description="Helical" evidence="1">
    <location>
        <begin position="267"/>
        <end position="286"/>
    </location>
</feature>
<accession>A0A4R6UYC6</accession>
<feature type="transmembrane region" description="Helical" evidence="1">
    <location>
        <begin position="306"/>
        <end position="323"/>
    </location>
</feature>
<protein>
    <submittedName>
        <fullName evidence="4">Uncharacterized membrane protein (DUF4010 family)</fullName>
    </submittedName>
</protein>
<feature type="transmembrane region" description="Helical" evidence="1">
    <location>
        <begin position="61"/>
        <end position="81"/>
    </location>
</feature>
<feature type="domain" description="MgtC/SapB/SrpB/YhiD N-terminal" evidence="2">
    <location>
        <begin position="12"/>
        <end position="132"/>
    </location>
</feature>
<dbReference type="Pfam" id="PF13194">
    <property type="entry name" value="DUF4010"/>
    <property type="match status" value="1"/>
</dbReference>
<evidence type="ECO:0000313" key="4">
    <source>
        <dbReference type="EMBL" id="TDQ50605.1"/>
    </source>
</evidence>
<sequence length="418" mass="44143">MNIDLELLKSFAIALAIGALVGVEREKYRDKSGTAAGLRTFSLIALSGALAGWLGQTMDQSWLLLFGLVALTIIIMAPRFLSSGEQDSGLTTLVAANIVYLLGATVLTGYTEIAIALGVTVSALLAFREPLHGIVHKIGTDDLFAGLKLLIATFIILPIIPNETLDPWEAFNPFKVWLLAILISALSMVGYVAMRLLGSRKGIAATGLSGGMVSSTALTLALARRSSIDGKSAAHRLTTGILLAWTVMYMRMLIAVTLIFPPLLKVLSGPCLVLAAACAGIAWYHWRQDESDSEEKAVDVKNPFSLWQATQFALVFAAIMFIVRLSEHYLPPSSIYGVASLAGLVDVDAITLSISSSAKDGSPIGQAAIAILLASLANTLTKAGMVVALGDRSLRRPVLLASAGLLVLTIAAIGWIAS</sequence>
<evidence type="ECO:0000259" key="2">
    <source>
        <dbReference type="Pfam" id="PF02308"/>
    </source>
</evidence>
<organism evidence="4 5">
    <name type="scientific">Permianibacter aggregans</name>
    <dbReference type="NCBI Taxonomy" id="1510150"/>
    <lineage>
        <taxon>Bacteria</taxon>
        <taxon>Pseudomonadati</taxon>
        <taxon>Pseudomonadota</taxon>
        <taxon>Gammaproteobacteria</taxon>
        <taxon>Pseudomonadales</taxon>
        <taxon>Pseudomonadaceae</taxon>
        <taxon>Permianibacter</taxon>
    </lineage>
</organism>
<feature type="transmembrane region" description="Helical" evidence="1">
    <location>
        <begin position="143"/>
        <end position="161"/>
    </location>
</feature>
<dbReference type="EMBL" id="SNYM01000002">
    <property type="protein sequence ID" value="TDQ50605.1"/>
    <property type="molecule type" value="Genomic_DNA"/>
</dbReference>
<feature type="transmembrane region" description="Helical" evidence="1">
    <location>
        <begin position="35"/>
        <end position="55"/>
    </location>
</feature>
<feature type="transmembrane region" description="Helical" evidence="1">
    <location>
        <begin position="335"/>
        <end position="355"/>
    </location>
</feature>
<evidence type="ECO:0000256" key="1">
    <source>
        <dbReference type="SAM" id="Phobius"/>
    </source>
</evidence>
<name>A0A4R6UYC6_9GAMM</name>
<feature type="transmembrane region" description="Helical" evidence="1">
    <location>
        <begin position="242"/>
        <end position="260"/>
    </location>
</feature>
<feature type="transmembrane region" description="Helical" evidence="1">
    <location>
        <begin position="203"/>
        <end position="222"/>
    </location>
</feature>
<feature type="transmembrane region" description="Helical" evidence="1">
    <location>
        <begin position="176"/>
        <end position="196"/>
    </location>
</feature>
<feature type="transmembrane region" description="Helical" evidence="1">
    <location>
        <begin position="397"/>
        <end position="417"/>
    </location>
</feature>
<dbReference type="InterPro" id="IPR049177">
    <property type="entry name" value="MgtC_SapB_SrpB_YhiD_N"/>
</dbReference>
<dbReference type="PANTHER" id="PTHR39084">
    <property type="entry name" value="MEMBRANE PROTEIN-RELATED"/>
    <property type="match status" value="1"/>
</dbReference>
<keyword evidence="1" id="KW-0812">Transmembrane</keyword>
<dbReference type="PANTHER" id="PTHR39084:SF1">
    <property type="entry name" value="DUF4010 DOMAIN-CONTAINING PROTEIN"/>
    <property type="match status" value="1"/>
</dbReference>
<feature type="transmembrane region" description="Helical" evidence="1">
    <location>
        <begin position="6"/>
        <end position="23"/>
    </location>
</feature>
<dbReference type="OrthoDB" id="9813718at2"/>
<feature type="domain" description="DUF4010" evidence="3">
    <location>
        <begin position="181"/>
        <end position="390"/>
    </location>
</feature>
<keyword evidence="1" id="KW-1133">Transmembrane helix</keyword>
<proteinExistence type="predicted"/>
<keyword evidence="1" id="KW-0472">Membrane</keyword>
<comment type="caution">
    <text evidence="4">The sequence shown here is derived from an EMBL/GenBank/DDBJ whole genome shotgun (WGS) entry which is preliminary data.</text>
</comment>
<evidence type="ECO:0000313" key="5">
    <source>
        <dbReference type="Proteomes" id="UP000295375"/>
    </source>
</evidence>
<keyword evidence="5" id="KW-1185">Reference proteome</keyword>
<dbReference type="RefSeq" id="WP_133587911.1">
    <property type="nucleotide sequence ID" value="NZ_CP037953.1"/>
</dbReference>
<dbReference type="InterPro" id="IPR025105">
    <property type="entry name" value="DUF4010"/>
</dbReference>
<gene>
    <name evidence="4" type="ORF">EV696_102288</name>
</gene>
<feature type="transmembrane region" description="Helical" evidence="1">
    <location>
        <begin position="367"/>
        <end position="390"/>
    </location>
</feature>
<dbReference type="AlphaFoldDB" id="A0A4R6UYC6"/>
<dbReference type="Pfam" id="PF02308">
    <property type="entry name" value="MgtC"/>
    <property type="match status" value="1"/>
</dbReference>
<evidence type="ECO:0000259" key="3">
    <source>
        <dbReference type="Pfam" id="PF13194"/>
    </source>
</evidence>
<dbReference type="Proteomes" id="UP000295375">
    <property type="component" value="Unassembled WGS sequence"/>
</dbReference>
<reference evidence="4 5" key="1">
    <citation type="submission" date="2019-03" db="EMBL/GenBank/DDBJ databases">
        <title>Genomic Encyclopedia of Type Strains, Phase IV (KMG-IV): sequencing the most valuable type-strain genomes for metagenomic binning, comparative biology and taxonomic classification.</title>
        <authorList>
            <person name="Goeker M."/>
        </authorList>
    </citation>
    <scope>NUCLEOTIDE SEQUENCE [LARGE SCALE GENOMIC DNA]</scope>
    <source>
        <strain evidence="4 5">DSM 103792</strain>
    </source>
</reference>